<feature type="compositionally biased region" description="Polar residues" evidence="4">
    <location>
        <begin position="226"/>
        <end position="235"/>
    </location>
</feature>
<proteinExistence type="predicted"/>
<dbReference type="PANTHER" id="PTHR46340:SF1">
    <property type="entry name" value="UBX DOMAIN-CONTAINING PROTEIN 1"/>
    <property type="match status" value="1"/>
</dbReference>
<dbReference type="SUPFAM" id="SSF54236">
    <property type="entry name" value="Ubiquitin-like"/>
    <property type="match status" value="1"/>
</dbReference>
<evidence type="ECO:0000256" key="4">
    <source>
        <dbReference type="SAM" id="MobiDB-lite"/>
    </source>
</evidence>
<sequence length="318" mass="35599">MGQSDLQSLIDMGFPEIRVKKALKATKNSGLQPAMDWILAHAEDADIDVAMEDAPQVEEESHEAAESGEVKEGEQTAESLKCNDCGKLFRDANAAEFHAIKTQHANFSESTEAIKPLNPEEKAAKLAELKERLSKKRELQRLKEIEEEKERERIRRKSGQDLTDIKEKMAQKEMQKALEEKKREQKAEKDAKARIRAQIEADKKERIAKREAAKLAAQGQAPVEPTVQTTAPTEQKLTGEYAETRIQIRFPNGSALHNTFKTEDTLDDVYSYVESTGQAEPGFKLMTAFPRRVLGREDGSKSLKDLQLSPSAALVLSP</sequence>
<dbReference type="PROSITE" id="PS00028">
    <property type="entry name" value="ZINC_FINGER_C2H2_1"/>
    <property type="match status" value="1"/>
</dbReference>
<evidence type="ECO:0000259" key="5">
    <source>
        <dbReference type="PROSITE" id="PS50030"/>
    </source>
</evidence>
<feature type="region of interest" description="Disordered" evidence="4">
    <location>
        <begin position="52"/>
        <end position="77"/>
    </location>
</feature>
<keyword evidence="2" id="KW-0963">Cytoplasm</keyword>
<evidence type="ECO:0000256" key="2">
    <source>
        <dbReference type="ARBA" id="ARBA00022490"/>
    </source>
</evidence>
<feature type="region of interest" description="Disordered" evidence="4">
    <location>
        <begin position="170"/>
        <end position="192"/>
    </location>
</feature>
<dbReference type="SMART" id="SM00165">
    <property type="entry name" value="UBA"/>
    <property type="match status" value="1"/>
</dbReference>
<reference evidence="7 8" key="1">
    <citation type="submission" date="2023-04" db="EMBL/GenBank/DDBJ databases">
        <title>Genome of Basidiobolus ranarum AG-B5.</title>
        <authorList>
            <person name="Stajich J.E."/>
            <person name="Carter-House D."/>
            <person name="Gryganskyi A."/>
        </authorList>
    </citation>
    <scope>NUCLEOTIDE SEQUENCE [LARGE SCALE GENOMIC DNA]</scope>
    <source>
        <strain evidence="7 8">AG-B5</strain>
    </source>
</reference>
<dbReference type="SUPFAM" id="SSF46934">
    <property type="entry name" value="UBA-like"/>
    <property type="match status" value="1"/>
</dbReference>
<dbReference type="Gene3D" id="1.10.8.10">
    <property type="entry name" value="DNA helicase RuvA subunit, C-terminal domain"/>
    <property type="match status" value="1"/>
</dbReference>
<feature type="compositionally biased region" description="Acidic residues" evidence="4">
    <location>
        <begin position="52"/>
        <end position="61"/>
    </location>
</feature>
<keyword evidence="3" id="KW-0175">Coiled coil</keyword>
<evidence type="ECO:0008006" key="9">
    <source>
        <dbReference type="Google" id="ProtNLM"/>
    </source>
</evidence>
<dbReference type="Gene3D" id="3.10.20.90">
    <property type="entry name" value="Phosphatidylinositol 3-kinase Catalytic Subunit, Chain A, domain 1"/>
    <property type="match status" value="1"/>
</dbReference>
<feature type="domain" description="UBX" evidence="6">
    <location>
        <begin position="239"/>
        <end position="316"/>
    </location>
</feature>
<evidence type="ECO:0000259" key="6">
    <source>
        <dbReference type="PROSITE" id="PS50033"/>
    </source>
</evidence>
<feature type="compositionally biased region" description="Basic and acidic residues" evidence="4">
    <location>
        <begin position="62"/>
        <end position="74"/>
    </location>
</feature>
<dbReference type="Proteomes" id="UP001479436">
    <property type="component" value="Unassembled WGS sequence"/>
</dbReference>
<comment type="subcellular location">
    <subcellularLocation>
        <location evidence="1">Cytoplasm</location>
    </subcellularLocation>
</comment>
<name>A0ABR2VYC4_9FUNG</name>
<comment type="caution">
    <text evidence="7">The sequence shown here is derived from an EMBL/GenBank/DDBJ whole genome shotgun (WGS) entry which is preliminary data.</text>
</comment>
<evidence type="ECO:0000313" key="7">
    <source>
        <dbReference type="EMBL" id="KAK9710220.1"/>
    </source>
</evidence>
<evidence type="ECO:0000256" key="3">
    <source>
        <dbReference type="ARBA" id="ARBA00023054"/>
    </source>
</evidence>
<feature type="region of interest" description="Disordered" evidence="4">
    <location>
        <begin position="212"/>
        <end position="235"/>
    </location>
</feature>
<dbReference type="Pfam" id="PF22562">
    <property type="entry name" value="UBA_7"/>
    <property type="match status" value="1"/>
</dbReference>
<dbReference type="InterPro" id="IPR013087">
    <property type="entry name" value="Znf_C2H2_type"/>
</dbReference>
<dbReference type="InterPro" id="IPR015940">
    <property type="entry name" value="UBA"/>
</dbReference>
<dbReference type="EMBL" id="JASJQH010007358">
    <property type="protein sequence ID" value="KAK9710220.1"/>
    <property type="molecule type" value="Genomic_DNA"/>
</dbReference>
<protein>
    <recommendedName>
        <fullName evidence="9">UBX domain-containing protein 1</fullName>
    </recommendedName>
</protein>
<dbReference type="PANTHER" id="PTHR46340">
    <property type="entry name" value="UBX DOMAIN-CONTAINING PROTEIN 1"/>
    <property type="match status" value="1"/>
</dbReference>
<dbReference type="PROSITE" id="PS50033">
    <property type="entry name" value="UBX"/>
    <property type="match status" value="1"/>
</dbReference>
<feature type="region of interest" description="Disordered" evidence="4">
    <location>
        <begin position="299"/>
        <end position="318"/>
    </location>
</feature>
<dbReference type="Pfam" id="PF00789">
    <property type="entry name" value="UBX"/>
    <property type="match status" value="1"/>
</dbReference>
<organism evidence="7 8">
    <name type="scientific">Basidiobolus ranarum</name>
    <dbReference type="NCBI Taxonomy" id="34480"/>
    <lineage>
        <taxon>Eukaryota</taxon>
        <taxon>Fungi</taxon>
        <taxon>Fungi incertae sedis</taxon>
        <taxon>Zoopagomycota</taxon>
        <taxon>Entomophthoromycotina</taxon>
        <taxon>Basidiobolomycetes</taxon>
        <taxon>Basidiobolales</taxon>
        <taxon>Basidiobolaceae</taxon>
        <taxon>Basidiobolus</taxon>
    </lineage>
</organism>
<keyword evidence="8" id="KW-1185">Reference proteome</keyword>
<dbReference type="InterPro" id="IPR009060">
    <property type="entry name" value="UBA-like_sf"/>
</dbReference>
<evidence type="ECO:0000256" key="1">
    <source>
        <dbReference type="ARBA" id="ARBA00004496"/>
    </source>
</evidence>
<dbReference type="CDD" id="cd01767">
    <property type="entry name" value="UBX"/>
    <property type="match status" value="1"/>
</dbReference>
<feature type="domain" description="UBA" evidence="5">
    <location>
        <begin position="1"/>
        <end position="41"/>
    </location>
</feature>
<accession>A0ABR2VYC4</accession>
<evidence type="ECO:0000313" key="8">
    <source>
        <dbReference type="Proteomes" id="UP001479436"/>
    </source>
</evidence>
<gene>
    <name evidence="7" type="ORF">K7432_008570</name>
</gene>
<dbReference type="PROSITE" id="PS50030">
    <property type="entry name" value="UBA"/>
    <property type="match status" value="1"/>
</dbReference>
<dbReference type="InterPro" id="IPR001012">
    <property type="entry name" value="UBX_dom"/>
</dbReference>
<dbReference type="InterPro" id="IPR029071">
    <property type="entry name" value="Ubiquitin-like_domsf"/>
</dbReference>
<dbReference type="SMART" id="SM00166">
    <property type="entry name" value="UBX"/>
    <property type="match status" value="1"/>
</dbReference>